<organism evidence="1 2">
    <name type="scientific">Pseudomonas psychrophila</name>
    <dbReference type="NCBI Taxonomy" id="122355"/>
    <lineage>
        <taxon>Bacteria</taxon>
        <taxon>Pseudomonadati</taxon>
        <taxon>Pseudomonadota</taxon>
        <taxon>Gammaproteobacteria</taxon>
        <taxon>Pseudomonadales</taxon>
        <taxon>Pseudomonadaceae</taxon>
        <taxon>Pseudomonas</taxon>
    </lineage>
</organism>
<dbReference type="AlphaFoldDB" id="A0A8I1FLS3"/>
<reference evidence="1" key="1">
    <citation type="submission" date="2020-12" db="EMBL/GenBank/DDBJ databases">
        <title>Antibiotic resistance and phylogeny of Pseudomonas spp. isolated over three decades from chicken meat in the Norwegian food chain.</title>
        <authorList>
            <person name="Moen B."/>
        </authorList>
    </citation>
    <scope>NUCLEOTIDE SEQUENCE</scope>
    <source>
        <strain evidence="1">MF6762</strain>
    </source>
</reference>
<dbReference type="EMBL" id="JAEKCZ010000007">
    <property type="protein sequence ID" value="MBJ2256882.1"/>
    <property type="molecule type" value="Genomic_DNA"/>
</dbReference>
<evidence type="ECO:0000313" key="1">
    <source>
        <dbReference type="EMBL" id="MBJ2256882.1"/>
    </source>
</evidence>
<protein>
    <submittedName>
        <fullName evidence="1">Uncharacterized protein</fullName>
    </submittedName>
</protein>
<comment type="caution">
    <text evidence="1">The sequence shown here is derived from an EMBL/GenBank/DDBJ whole genome shotgun (WGS) entry which is preliminary data.</text>
</comment>
<proteinExistence type="predicted"/>
<evidence type="ECO:0000313" key="2">
    <source>
        <dbReference type="Proteomes" id="UP000658390"/>
    </source>
</evidence>
<dbReference type="Proteomes" id="UP000658390">
    <property type="component" value="Unassembled WGS sequence"/>
</dbReference>
<dbReference type="RefSeq" id="WP_198821806.1">
    <property type="nucleotide sequence ID" value="NZ_JAEKCZ010000007.1"/>
</dbReference>
<accession>A0A8I1FLS3</accession>
<sequence length="271" mass="30758">MNFIPQLADDPRIWEILGIREVSCIDEDPSALSLQFFCFCDENPPPRAKQHVRVLNLPIAAIKHVKPGSRWKNGERATGVLRWCKTRRVNPSQAKLVLCRRPHSTEDVIKKISRAKDPHLSFTKLINHIFYKGSHYSVRIPCSELIRHFLFPTLRFGASVMTGKFDEYVGIHKAEPNTLQRSATKREKMTTKYLSSSAEGLRAVRHPFKTLQMSYINRMATRNYFPILLSAVIPTACNIDIRMSVMGGTTDDTVAVQLHGSTGGLSRYYNG</sequence>
<gene>
    <name evidence="1" type="ORF">JFT45_10165</name>
</gene>
<name>A0A8I1FLS3_9PSED</name>